<organism evidence="11 12">
    <name type="scientific">Heyndrickxia ginsengihumi</name>
    <dbReference type="NCBI Taxonomy" id="363870"/>
    <lineage>
        <taxon>Bacteria</taxon>
        <taxon>Bacillati</taxon>
        <taxon>Bacillota</taxon>
        <taxon>Bacilli</taxon>
        <taxon>Bacillales</taxon>
        <taxon>Bacillaceae</taxon>
        <taxon>Heyndrickxia</taxon>
    </lineage>
</organism>
<evidence type="ECO:0000259" key="8">
    <source>
        <dbReference type="Pfam" id="PF00460"/>
    </source>
</evidence>
<evidence type="ECO:0000256" key="5">
    <source>
        <dbReference type="ARBA" id="ARBA00022525"/>
    </source>
</evidence>
<dbReference type="EMBL" id="JRUN01000006">
    <property type="protein sequence ID" value="KHD86417.1"/>
    <property type="molecule type" value="Genomic_DNA"/>
</dbReference>
<dbReference type="GO" id="GO:0009424">
    <property type="term" value="C:bacterial-type flagellum hook"/>
    <property type="evidence" value="ECO:0007669"/>
    <property type="project" value="UniProtKB-UniRule"/>
</dbReference>
<dbReference type="STRING" id="363870.NG54_03690"/>
<dbReference type="Pfam" id="PF06429">
    <property type="entry name" value="Flg_bbr_C"/>
    <property type="match status" value="1"/>
</dbReference>
<evidence type="ECO:0000313" key="11">
    <source>
        <dbReference type="EMBL" id="KHD86417.1"/>
    </source>
</evidence>
<dbReference type="InterPro" id="IPR002371">
    <property type="entry name" value="FlgK"/>
</dbReference>
<feature type="domain" description="Flagellar basal body rod protein N-terminal" evidence="8">
    <location>
        <begin position="8"/>
        <end position="38"/>
    </location>
</feature>
<evidence type="ECO:0000256" key="7">
    <source>
        <dbReference type="RuleBase" id="RU362065"/>
    </source>
</evidence>
<evidence type="ECO:0000256" key="6">
    <source>
        <dbReference type="ARBA" id="ARBA00023143"/>
    </source>
</evidence>
<sequence length="539" mass="57761">MSSTFSGLEIAKRAMAAQQSALYTVGNNVANANTEGYTRQRVNLTPTDEYPTVARNRPQMAGQIGTGVEAGSVQRVREKFLDVQYRDNNNTLGYWNARSDSLSQMEDVMNDTSDSGLSNTLEDFWESIQDLSTNPEDVSARSVVIERGETVADTFHYLSQSLSTIKSNLGSEISVSVNDINSILKRIGDLNKQISQQEVNGYLPNDLYDQRDNLVDQLSSYLNIKVSTQSSGGQSPAMADGIYNITLENGDGQEISLVQGSSYSTLQVQNGVDSDGDGVLDAPPADGEMTGIVVGDTTLSFADANGNVTFAQGKLRGSIESYGYQYTNSAGNTVATGIYPDALDQLDQLAYTFGTVFNAVHEKGTDLDGNTGNDFFTFDGLTDYHGAANALKVDPNMTYSKVAASANGDSGDGTNAINLGNIEDFELSSSSISLQGFTDQLDLSTLNLPISTGTIASNYEGMIGKIGVDAQEANNLQSNSESLLNSVDSNRQSVSAVSLDEELTNMIKYQQAYNAAARSITVCDDMLDKIINSMGTVGR</sequence>
<dbReference type="NCBIfam" id="TIGR02492">
    <property type="entry name" value="flgK_ends"/>
    <property type="match status" value="1"/>
</dbReference>
<evidence type="ECO:0000256" key="2">
    <source>
        <dbReference type="ARBA" id="ARBA00004613"/>
    </source>
</evidence>
<accession>A0A0A6Y2C5</accession>
<dbReference type="SUPFAM" id="SSF64518">
    <property type="entry name" value="Phase 1 flagellin"/>
    <property type="match status" value="1"/>
</dbReference>
<proteinExistence type="inferred from homology"/>
<keyword evidence="11" id="KW-0282">Flagellum</keyword>
<dbReference type="InterPro" id="IPR010930">
    <property type="entry name" value="Flg_bb/hook_C_dom"/>
</dbReference>
<dbReference type="Pfam" id="PF22638">
    <property type="entry name" value="FlgK_D1"/>
    <property type="match status" value="1"/>
</dbReference>
<protein>
    <recommendedName>
        <fullName evidence="4 7">Flagellar hook-associated protein 1</fullName>
        <shortName evidence="7">HAP1</shortName>
    </recommendedName>
</protein>
<dbReference type="InterPro" id="IPR001444">
    <property type="entry name" value="Flag_bb_rod_N"/>
</dbReference>
<comment type="similarity">
    <text evidence="3 7">Belongs to the flagella basal body rod proteins family.</text>
</comment>
<dbReference type="Proteomes" id="UP000030588">
    <property type="component" value="Unassembled WGS sequence"/>
</dbReference>
<dbReference type="PROSITE" id="PS00588">
    <property type="entry name" value="FLAGELLA_BB_ROD"/>
    <property type="match status" value="1"/>
</dbReference>
<evidence type="ECO:0000256" key="3">
    <source>
        <dbReference type="ARBA" id="ARBA00009677"/>
    </source>
</evidence>
<reference evidence="11 12" key="1">
    <citation type="submission" date="2014-10" db="EMBL/GenBank/DDBJ databases">
        <title>Draft genome of phytase producing Bacillus ginsengihumi strain M2.11.</title>
        <authorList>
            <person name="Toymentseva A."/>
            <person name="Boulygina E.A."/>
            <person name="Kazakov S.V."/>
            <person name="Kayumov I."/>
            <person name="Suleimanova A.D."/>
            <person name="Mardanova A.M."/>
            <person name="Maria S.N."/>
            <person name="Sergey M.Y."/>
            <person name="Sharipova M.R."/>
        </authorList>
    </citation>
    <scope>NUCLEOTIDE SEQUENCE [LARGE SCALE GENOMIC DNA]</scope>
    <source>
        <strain evidence="11 12">M2.11</strain>
    </source>
</reference>
<evidence type="ECO:0000256" key="4">
    <source>
        <dbReference type="ARBA" id="ARBA00016244"/>
    </source>
</evidence>
<dbReference type="Pfam" id="PF00460">
    <property type="entry name" value="Flg_bb_rod"/>
    <property type="match status" value="1"/>
</dbReference>
<comment type="subcellular location">
    <subcellularLocation>
        <location evidence="1 7">Bacterial flagellum</location>
    </subcellularLocation>
    <subcellularLocation>
        <location evidence="2 7">Secreted</location>
    </subcellularLocation>
</comment>
<evidence type="ECO:0000313" key="12">
    <source>
        <dbReference type="Proteomes" id="UP000030588"/>
    </source>
</evidence>
<feature type="domain" description="Flagellar basal-body/hook protein C-terminal" evidence="9">
    <location>
        <begin position="493"/>
        <end position="532"/>
    </location>
</feature>
<keyword evidence="11" id="KW-0969">Cilium</keyword>
<name>A0A0A6Y2C5_9BACI</name>
<evidence type="ECO:0000259" key="9">
    <source>
        <dbReference type="Pfam" id="PF06429"/>
    </source>
</evidence>
<feature type="domain" description="Flagellar hook-associated protein FlgK helical" evidence="10">
    <location>
        <begin position="102"/>
        <end position="376"/>
    </location>
</feature>
<dbReference type="PANTHER" id="PTHR30033:SF1">
    <property type="entry name" value="FLAGELLAR HOOK-ASSOCIATED PROTEIN 1"/>
    <property type="match status" value="1"/>
</dbReference>
<evidence type="ECO:0000259" key="10">
    <source>
        <dbReference type="Pfam" id="PF22638"/>
    </source>
</evidence>
<dbReference type="RefSeq" id="WP_035353303.1">
    <property type="nucleotide sequence ID" value="NZ_JRUN01000006.1"/>
</dbReference>
<evidence type="ECO:0000256" key="1">
    <source>
        <dbReference type="ARBA" id="ARBA00004365"/>
    </source>
</evidence>
<gene>
    <name evidence="7 11" type="primary">flgK</name>
    <name evidence="11" type="ORF">NG54_03690</name>
</gene>
<comment type="caution">
    <text evidence="11">The sequence shown here is derived from an EMBL/GenBank/DDBJ whole genome shotgun (WGS) entry which is preliminary data.</text>
</comment>
<dbReference type="GO" id="GO:0005576">
    <property type="term" value="C:extracellular region"/>
    <property type="evidence" value="ECO:0007669"/>
    <property type="project" value="UniProtKB-SubCell"/>
</dbReference>
<dbReference type="PANTHER" id="PTHR30033">
    <property type="entry name" value="FLAGELLAR HOOK-ASSOCIATED PROTEIN 1"/>
    <property type="match status" value="1"/>
</dbReference>
<dbReference type="OrthoDB" id="9802553at2"/>
<dbReference type="AlphaFoldDB" id="A0A0A6Y2C5"/>
<dbReference type="GO" id="GO:0005198">
    <property type="term" value="F:structural molecule activity"/>
    <property type="evidence" value="ECO:0007669"/>
    <property type="project" value="UniProtKB-UniRule"/>
</dbReference>
<keyword evidence="5 7" id="KW-0964">Secreted</keyword>
<keyword evidence="11" id="KW-0966">Cell projection</keyword>
<dbReference type="GO" id="GO:0044780">
    <property type="term" value="P:bacterial-type flagellum assembly"/>
    <property type="evidence" value="ECO:0007669"/>
    <property type="project" value="InterPro"/>
</dbReference>
<dbReference type="InterPro" id="IPR019776">
    <property type="entry name" value="Flagellar_basal_body_rod_CS"/>
</dbReference>
<dbReference type="InterPro" id="IPR053927">
    <property type="entry name" value="FlgK_helical"/>
</dbReference>
<dbReference type="PRINTS" id="PR01005">
    <property type="entry name" value="FLGHOOKAP1"/>
</dbReference>
<keyword evidence="6 7" id="KW-0975">Bacterial flagellum</keyword>